<accession>A0ABP5IZR2</accession>
<dbReference type="Pfam" id="PF00174">
    <property type="entry name" value="Oxidored_molyb"/>
    <property type="match status" value="1"/>
</dbReference>
<dbReference type="CDD" id="cd02109">
    <property type="entry name" value="arch_bact_SO_family_Moco"/>
    <property type="match status" value="1"/>
</dbReference>
<protein>
    <submittedName>
        <fullName evidence="3">Sulfite oxidase-like oxidoreductase</fullName>
    </submittedName>
</protein>
<proteinExistence type="predicted"/>
<feature type="compositionally biased region" description="Basic and acidic residues" evidence="1">
    <location>
        <begin position="1"/>
        <end position="10"/>
    </location>
</feature>
<evidence type="ECO:0000256" key="1">
    <source>
        <dbReference type="SAM" id="MobiDB-lite"/>
    </source>
</evidence>
<feature type="domain" description="Oxidoreductase molybdopterin-binding" evidence="2">
    <location>
        <begin position="35"/>
        <end position="183"/>
    </location>
</feature>
<feature type="region of interest" description="Disordered" evidence="1">
    <location>
        <begin position="1"/>
        <end position="30"/>
    </location>
</feature>
<dbReference type="SUPFAM" id="SSF56524">
    <property type="entry name" value="Oxidoreductase molybdopterin-binding domain"/>
    <property type="match status" value="1"/>
</dbReference>
<evidence type="ECO:0000259" key="2">
    <source>
        <dbReference type="Pfam" id="PF00174"/>
    </source>
</evidence>
<sequence>MGDMGQHEPEQQPPTDPRLPPGQRPQRGWPVLHYGPVPRFKPQSWDFQVFGATADAEKTSWDFPAFHALPKTTVRGDFHCVTKFSMLGNEWTGVAARTVLDLVPPDPTVTHVMVWAEYGYSANLRLADFADPATVFATHHDGRTLTLEHGFPVRLVVPHLYAWKGPKWVRAVEYMRADRRGFWEERGYHNLADPWREQRYSYQEQPGEGPLR</sequence>
<dbReference type="Proteomes" id="UP001500897">
    <property type="component" value="Unassembled WGS sequence"/>
</dbReference>
<dbReference type="PANTHER" id="PTHR43032:SF4">
    <property type="entry name" value="OXIDOREDUCTASE MOLYBDOPTERIN-BINDING DOMAIN-CONTAINING PROTEIN"/>
    <property type="match status" value="1"/>
</dbReference>
<gene>
    <name evidence="3" type="ORF">GCM10009759_48570</name>
</gene>
<keyword evidence="4" id="KW-1185">Reference proteome</keyword>
<dbReference type="InterPro" id="IPR036374">
    <property type="entry name" value="OxRdtase_Mopterin-bd_sf"/>
</dbReference>
<comment type="caution">
    <text evidence="3">The sequence shown here is derived from an EMBL/GenBank/DDBJ whole genome shotgun (WGS) entry which is preliminary data.</text>
</comment>
<feature type="compositionally biased region" description="Pro residues" evidence="1">
    <location>
        <begin position="11"/>
        <end position="23"/>
    </location>
</feature>
<reference evidence="4" key="1">
    <citation type="journal article" date="2019" name="Int. J. Syst. Evol. Microbiol.">
        <title>The Global Catalogue of Microorganisms (GCM) 10K type strain sequencing project: providing services to taxonomists for standard genome sequencing and annotation.</title>
        <authorList>
            <consortium name="The Broad Institute Genomics Platform"/>
            <consortium name="The Broad Institute Genome Sequencing Center for Infectious Disease"/>
            <person name="Wu L."/>
            <person name="Ma J."/>
        </authorList>
    </citation>
    <scope>NUCLEOTIDE SEQUENCE [LARGE SCALE GENOMIC DNA]</scope>
    <source>
        <strain evidence="4">JCM 14559</strain>
    </source>
</reference>
<evidence type="ECO:0000313" key="3">
    <source>
        <dbReference type="EMBL" id="GAA2108574.1"/>
    </source>
</evidence>
<dbReference type="PANTHER" id="PTHR43032">
    <property type="entry name" value="PROTEIN-METHIONINE-SULFOXIDE REDUCTASE"/>
    <property type="match status" value="1"/>
</dbReference>
<organism evidence="3 4">
    <name type="scientific">Kitasatospora saccharophila</name>
    <dbReference type="NCBI Taxonomy" id="407973"/>
    <lineage>
        <taxon>Bacteria</taxon>
        <taxon>Bacillati</taxon>
        <taxon>Actinomycetota</taxon>
        <taxon>Actinomycetes</taxon>
        <taxon>Kitasatosporales</taxon>
        <taxon>Streptomycetaceae</taxon>
        <taxon>Kitasatospora</taxon>
    </lineage>
</organism>
<dbReference type="Gene3D" id="3.90.420.10">
    <property type="entry name" value="Oxidoreductase, molybdopterin-binding domain"/>
    <property type="match status" value="1"/>
</dbReference>
<name>A0ABP5IZR2_9ACTN</name>
<dbReference type="InterPro" id="IPR000572">
    <property type="entry name" value="OxRdtase_Mopterin-bd_dom"/>
</dbReference>
<dbReference type="EMBL" id="BAAANS010000035">
    <property type="protein sequence ID" value="GAA2108574.1"/>
    <property type="molecule type" value="Genomic_DNA"/>
</dbReference>
<evidence type="ECO:0000313" key="4">
    <source>
        <dbReference type="Proteomes" id="UP001500897"/>
    </source>
</evidence>